<comment type="cofactor">
    <cofactor evidence="1">
        <name>[4Fe-4S] cluster</name>
        <dbReference type="ChEBI" id="CHEBI:49883"/>
    </cofactor>
</comment>
<keyword evidence="3" id="KW-0479">Metal-binding</keyword>
<feature type="domain" description="Radical SAM core" evidence="6">
    <location>
        <begin position="40"/>
        <end position="245"/>
    </location>
</feature>
<dbReference type="InterPro" id="IPR007197">
    <property type="entry name" value="rSAM"/>
</dbReference>
<dbReference type="PANTHER" id="PTHR11228:SF34">
    <property type="entry name" value="TUNGSTEN-CONTAINING ALDEHYDE FERREDOXIN OXIDOREDUCTASE COFACTOR MODIFYING PROTEIN"/>
    <property type="match status" value="1"/>
</dbReference>
<dbReference type="InterPro" id="IPR050377">
    <property type="entry name" value="Radical_SAM_PqqE_MftC-like"/>
</dbReference>
<dbReference type="InterPro" id="IPR013785">
    <property type="entry name" value="Aldolase_TIM"/>
</dbReference>
<dbReference type="InterPro" id="IPR058240">
    <property type="entry name" value="rSAM_sf"/>
</dbReference>
<dbReference type="AlphaFoldDB" id="A0A2S9TR76"/>
<dbReference type="Proteomes" id="UP000238811">
    <property type="component" value="Unassembled WGS sequence"/>
</dbReference>
<dbReference type="Gene3D" id="3.20.20.70">
    <property type="entry name" value="Aldolase class I"/>
    <property type="match status" value="1"/>
</dbReference>
<dbReference type="GO" id="GO:0051536">
    <property type="term" value="F:iron-sulfur cluster binding"/>
    <property type="evidence" value="ECO:0007669"/>
    <property type="project" value="UniProtKB-KW"/>
</dbReference>
<accession>A0A2S9TR76</accession>
<sequence>MGNNLIMTRKEISGLHLYNKSDGIHVLFDEINFKDEDIQYTGPRQLSIMLTKKCNLECSYCYASKGESELDWDLLKNILEVAHKMNVLDITLGGGEPTLYSRFDDLVKLVNDKYYFGLSVTTNGTNIEIFKIFSNMFSKVRVSLDNQKRQLDSIMTSQLQELKEYQAIGINLLYSKDSNEWLINTINKLEKENIKDILIIPEHTNGKYILTQDDWSNLEQIIIDSLENDIDIKITSDAEKHLNINTLETSHEDEYMFLHIDDEGNLKERSWETSTNSINKLTIEETIQKISKLNPRSKK</sequence>
<dbReference type="SFLD" id="SFLDS00029">
    <property type="entry name" value="Radical_SAM"/>
    <property type="match status" value="1"/>
</dbReference>
<evidence type="ECO:0000256" key="1">
    <source>
        <dbReference type="ARBA" id="ARBA00001966"/>
    </source>
</evidence>
<dbReference type="GO" id="GO:0003824">
    <property type="term" value="F:catalytic activity"/>
    <property type="evidence" value="ECO:0007669"/>
    <property type="project" value="InterPro"/>
</dbReference>
<dbReference type="GO" id="GO:0046872">
    <property type="term" value="F:metal ion binding"/>
    <property type="evidence" value="ECO:0007669"/>
    <property type="project" value="UniProtKB-KW"/>
</dbReference>
<evidence type="ECO:0000313" key="7">
    <source>
        <dbReference type="EMBL" id="PRN01349.1"/>
    </source>
</evidence>
<dbReference type="CDD" id="cd01335">
    <property type="entry name" value="Radical_SAM"/>
    <property type="match status" value="1"/>
</dbReference>
<dbReference type="Pfam" id="PF04055">
    <property type="entry name" value="Radical_SAM"/>
    <property type="match status" value="1"/>
</dbReference>
<keyword evidence="5" id="KW-0411">Iron-sulfur</keyword>
<comment type="caution">
    <text evidence="7">The sequence shown here is derived from an EMBL/GenBank/DDBJ whole genome shotgun (WGS) entry which is preliminary data.</text>
</comment>
<dbReference type="EMBL" id="NXGD01000002">
    <property type="protein sequence ID" value="PRN01349.1"/>
    <property type="molecule type" value="Genomic_DNA"/>
</dbReference>
<dbReference type="PROSITE" id="PS51918">
    <property type="entry name" value="RADICAL_SAM"/>
    <property type="match status" value="1"/>
</dbReference>
<gene>
    <name evidence="7" type="ORF">CJ668_02460</name>
</gene>
<proteinExistence type="predicted"/>
<dbReference type="SFLD" id="SFLDG01067">
    <property type="entry name" value="SPASM/twitch_domain_containing"/>
    <property type="match status" value="1"/>
</dbReference>
<dbReference type="SUPFAM" id="SSF102114">
    <property type="entry name" value="Radical SAM enzymes"/>
    <property type="match status" value="1"/>
</dbReference>
<organism evidence="7 8">
    <name type="scientific">Aliarcobacter cryaerophilus</name>
    <dbReference type="NCBI Taxonomy" id="28198"/>
    <lineage>
        <taxon>Bacteria</taxon>
        <taxon>Pseudomonadati</taxon>
        <taxon>Campylobacterota</taxon>
        <taxon>Epsilonproteobacteria</taxon>
        <taxon>Campylobacterales</taxon>
        <taxon>Arcobacteraceae</taxon>
        <taxon>Aliarcobacter</taxon>
    </lineage>
</organism>
<evidence type="ECO:0000256" key="5">
    <source>
        <dbReference type="ARBA" id="ARBA00023014"/>
    </source>
</evidence>
<evidence type="ECO:0000313" key="8">
    <source>
        <dbReference type="Proteomes" id="UP000238811"/>
    </source>
</evidence>
<keyword evidence="4" id="KW-0408">Iron</keyword>
<dbReference type="PANTHER" id="PTHR11228">
    <property type="entry name" value="RADICAL SAM DOMAIN PROTEIN"/>
    <property type="match status" value="1"/>
</dbReference>
<protein>
    <recommendedName>
        <fullName evidence="6">Radical SAM core domain-containing protein</fullName>
    </recommendedName>
</protein>
<name>A0A2S9TR76_9BACT</name>
<keyword evidence="2" id="KW-0949">S-adenosyl-L-methionine</keyword>
<evidence type="ECO:0000259" key="6">
    <source>
        <dbReference type="PROSITE" id="PS51918"/>
    </source>
</evidence>
<evidence type="ECO:0000256" key="2">
    <source>
        <dbReference type="ARBA" id="ARBA00022691"/>
    </source>
</evidence>
<evidence type="ECO:0000256" key="3">
    <source>
        <dbReference type="ARBA" id="ARBA00022723"/>
    </source>
</evidence>
<reference evidence="7 8" key="1">
    <citation type="submission" date="2017-09" db="EMBL/GenBank/DDBJ databases">
        <title>Reassesment of A. cryaerophilus.</title>
        <authorList>
            <person name="Perez-Cataluna A."/>
            <person name="Collado L."/>
            <person name="Salgado O."/>
            <person name="Lefinanco V."/>
            <person name="Figueras M.J."/>
        </authorList>
    </citation>
    <scope>NUCLEOTIDE SEQUENCE [LARGE SCALE GENOMIC DNA]</scope>
    <source>
        <strain evidence="7 8">LMG 10229</strain>
    </source>
</reference>
<evidence type="ECO:0000256" key="4">
    <source>
        <dbReference type="ARBA" id="ARBA00023004"/>
    </source>
</evidence>